<dbReference type="Pfam" id="PF14903">
    <property type="entry name" value="WG_beta_rep"/>
    <property type="match status" value="1"/>
</dbReference>
<keyword evidence="3" id="KW-1185">Reference proteome</keyword>
<dbReference type="InterPro" id="IPR032774">
    <property type="entry name" value="WG_beta_rep"/>
</dbReference>
<dbReference type="InterPro" id="IPR011990">
    <property type="entry name" value="TPR-like_helical_dom_sf"/>
</dbReference>
<dbReference type="EMBL" id="BMEC01000012">
    <property type="protein sequence ID" value="GGC47420.1"/>
    <property type="molecule type" value="Genomic_DNA"/>
</dbReference>
<evidence type="ECO:0008006" key="4">
    <source>
        <dbReference type="Google" id="ProtNLM"/>
    </source>
</evidence>
<feature type="signal peptide" evidence="1">
    <location>
        <begin position="1"/>
        <end position="21"/>
    </location>
</feature>
<sequence>MQIKFLCLSFLLLGSIAVVNAQQALKADKYLEKGNLEKVEKILEKNIRKDPADPANHYMLAKLYSQPDSQYQAIDSAHIHIEIARDGFALSDNRNKTRFIRKGMDSLKIEVLSLKIDSLAFEKALKINTANAYQHFIDVYPEAVQTKEAIILRNDRAYEIALQTNTPAAMQEFFNKYPNARQANLAKDAFEALYFEQQTKDKTAEAYKRYLQQKPHATYTNKAALSLLKIQSAGANKQTLVDFITQYPNTSAARLAGMILESLSEKMFNPKLLVHYKSGFYHFFNIDKKELLGFQLQAVLPDSCRLINKPLIHASKSNASQWYLKDGTFFTDKNLQELTYLKGGFYLLQEEGELEKQLLHLSNDSTLFDTAIDFIRLDEFTLAKKTASGWQLTSILGERILSQPVDSIWKMSELYFFKKTDKIAVAKAADLKKNAEDDYKTLSLLYTNYQLYESGDVWLASNNFETVLNQKLEPVIPLQKAAIKKIPQGWVLQKGQKYELINQDFEPMYNTSFDEVRAVKEVMALKSNGKWAIISSVDSKFPFYKYDSVRLFNSWVAYASSEKGKELIFLSGKKILLQEGEIFKILRTYNEEMVEAADGVRFLTVINSKNYRKVYNGSGKLIQQGLNLETSVITPQLLYVSEGSRQALIDSTGNEIVSERGATFGNLQDGIVPILKNRRFGAFLVKEQVLIPYQSDIKLRTYVPGQYFIFSKNNVLGIIDKTGKEVLSAGFSSIEYMSDSLAFVSREDKLDLINIFTSELLLENITDKKKVVSQQKNYYLIRIESGYGVVNSDAEILIPFNFNSLEHYLSDDTILWIAERSVPEMNYQLLAYFDEKGSLLFREGFTSEEYLKTVCD</sequence>
<evidence type="ECO:0000313" key="3">
    <source>
        <dbReference type="Proteomes" id="UP000636010"/>
    </source>
</evidence>
<protein>
    <recommendedName>
        <fullName evidence="4">WG repeat-containing protein</fullName>
    </recommendedName>
</protein>
<organism evidence="2 3">
    <name type="scientific">Marivirga lumbricoides</name>
    <dbReference type="NCBI Taxonomy" id="1046115"/>
    <lineage>
        <taxon>Bacteria</taxon>
        <taxon>Pseudomonadati</taxon>
        <taxon>Bacteroidota</taxon>
        <taxon>Cytophagia</taxon>
        <taxon>Cytophagales</taxon>
        <taxon>Marivirgaceae</taxon>
        <taxon>Marivirga</taxon>
    </lineage>
</organism>
<evidence type="ECO:0000256" key="1">
    <source>
        <dbReference type="SAM" id="SignalP"/>
    </source>
</evidence>
<gene>
    <name evidence="2" type="ORF">GCM10011506_36240</name>
</gene>
<dbReference type="SUPFAM" id="SSF48452">
    <property type="entry name" value="TPR-like"/>
    <property type="match status" value="1"/>
</dbReference>
<feature type="chain" id="PRO_5045786464" description="WG repeat-containing protein" evidence="1">
    <location>
        <begin position="22"/>
        <end position="856"/>
    </location>
</feature>
<reference evidence="3" key="1">
    <citation type="journal article" date="2019" name="Int. J. Syst. Evol. Microbiol.">
        <title>The Global Catalogue of Microorganisms (GCM) 10K type strain sequencing project: providing services to taxonomists for standard genome sequencing and annotation.</title>
        <authorList>
            <consortium name="The Broad Institute Genomics Platform"/>
            <consortium name="The Broad Institute Genome Sequencing Center for Infectious Disease"/>
            <person name="Wu L."/>
            <person name="Ma J."/>
        </authorList>
    </citation>
    <scope>NUCLEOTIDE SEQUENCE [LARGE SCALE GENOMIC DNA]</scope>
    <source>
        <strain evidence="3">CGMCC 1.10832</strain>
    </source>
</reference>
<evidence type="ECO:0000313" key="2">
    <source>
        <dbReference type="EMBL" id="GGC47420.1"/>
    </source>
</evidence>
<name>A0ABQ1MVK5_9BACT</name>
<dbReference type="RefSeq" id="WP_188466222.1">
    <property type="nucleotide sequence ID" value="NZ_BAABHU010000012.1"/>
</dbReference>
<keyword evidence="1" id="KW-0732">Signal</keyword>
<comment type="caution">
    <text evidence="2">The sequence shown here is derived from an EMBL/GenBank/DDBJ whole genome shotgun (WGS) entry which is preliminary data.</text>
</comment>
<accession>A0ABQ1MVK5</accession>
<proteinExistence type="predicted"/>
<dbReference type="Proteomes" id="UP000636010">
    <property type="component" value="Unassembled WGS sequence"/>
</dbReference>